<dbReference type="InterPro" id="IPR011006">
    <property type="entry name" value="CheY-like_superfamily"/>
</dbReference>
<dbReference type="InterPro" id="IPR050706">
    <property type="entry name" value="Cyclic-di-GMP_PDE-like"/>
</dbReference>
<organism evidence="4 5">
    <name type="scientific">Marinibactrum halimedae</name>
    <dbReference type="NCBI Taxonomy" id="1444977"/>
    <lineage>
        <taxon>Bacteria</taxon>
        <taxon>Pseudomonadati</taxon>
        <taxon>Pseudomonadota</taxon>
        <taxon>Gammaproteobacteria</taxon>
        <taxon>Cellvibrionales</taxon>
        <taxon>Cellvibrionaceae</taxon>
        <taxon>Marinibactrum</taxon>
    </lineage>
</organism>
<protein>
    <submittedName>
        <fullName evidence="4">Transcriptional regulator</fullName>
    </submittedName>
</protein>
<evidence type="ECO:0000313" key="4">
    <source>
        <dbReference type="EMBL" id="GLS25068.1"/>
    </source>
</evidence>
<dbReference type="InterPro" id="IPR001789">
    <property type="entry name" value="Sig_transdc_resp-reg_receiver"/>
</dbReference>
<reference evidence="4 5" key="1">
    <citation type="journal article" date="2014" name="Int. J. Syst. Evol. Microbiol.">
        <title>Complete genome sequence of Corynebacterium casei LMG S-19264T (=DSM 44701T), isolated from a smear-ripened cheese.</title>
        <authorList>
            <consortium name="US DOE Joint Genome Institute (JGI-PGF)"/>
            <person name="Walter F."/>
            <person name="Albersmeier A."/>
            <person name="Kalinowski J."/>
            <person name="Ruckert C."/>
        </authorList>
    </citation>
    <scope>NUCLEOTIDE SEQUENCE [LARGE SCALE GENOMIC DNA]</scope>
    <source>
        <strain evidence="4 5">NBRC 110095</strain>
    </source>
</reference>
<dbReference type="InterPro" id="IPR001633">
    <property type="entry name" value="EAL_dom"/>
</dbReference>
<dbReference type="PANTHER" id="PTHR33121:SF79">
    <property type="entry name" value="CYCLIC DI-GMP PHOSPHODIESTERASE PDED-RELATED"/>
    <property type="match status" value="1"/>
</dbReference>
<evidence type="ECO:0000259" key="3">
    <source>
        <dbReference type="PROSITE" id="PS50883"/>
    </source>
</evidence>
<dbReference type="Pfam" id="PF00563">
    <property type="entry name" value="EAL"/>
    <property type="match status" value="1"/>
</dbReference>
<gene>
    <name evidence="4" type="primary">vieA</name>
    <name evidence="4" type="ORF">GCM10007877_07820</name>
</gene>
<dbReference type="SMART" id="SM00052">
    <property type="entry name" value="EAL"/>
    <property type="match status" value="1"/>
</dbReference>
<dbReference type="InterPro" id="IPR035919">
    <property type="entry name" value="EAL_sf"/>
</dbReference>
<dbReference type="Gene3D" id="3.20.20.450">
    <property type="entry name" value="EAL domain"/>
    <property type="match status" value="1"/>
</dbReference>
<dbReference type="Pfam" id="PF00072">
    <property type="entry name" value="Response_reg"/>
    <property type="match status" value="1"/>
</dbReference>
<name>A0AA37WKK8_9GAMM</name>
<dbReference type="Gene3D" id="3.40.50.2300">
    <property type="match status" value="1"/>
</dbReference>
<dbReference type="PANTHER" id="PTHR33121">
    <property type="entry name" value="CYCLIC DI-GMP PHOSPHODIESTERASE PDEF"/>
    <property type="match status" value="1"/>
</dbReference>
<accession>A0AA37WKK8</accession>
<feature type="domain" description="EAL" evidence="3">
    <location>
        <begin position="125"/>
        <end position="378"/>
    </location>
</feature>
<dbReference type="PROSITE" id="PS50110">
    <property type="entry name" value="RESPONSE_REGULATORY"/>
    <property type="match status" value="1"/>
</dbReference>
<dbReference type="Proteomes" id="UP001156870">
    <property type="component" value="Unassembled WGS sequence"/>
</dbReference>
<feature type="modified residue" description="4-aspartylphosphate" evidence="1">
    <location>
        <position position="43"/>
    </location>
</feature>
<proteinExistence type="predicted"/>
<keyword evidence="5" id="KW-1185">Reference proteome</keyword>
<dbReference type="SUPFAM" id="SSF141868">
    <property type="entry name" value="EAL domain-like"/>
    <property type="match status" value="1"/>
</dbReference>
<dbReference type="AlphaFoldDB" id="A0AA37WKK8"/>
<dbReference type="PROSITE" id="PS50883">
    <property type="entry name" value="EAL"/>
    <property type="match status" value="1"/>
</dbReference>
<comment type="caution">
    <text evidence="4">The sequence shown here is derived from an EMBL/GenBank/DDBJ whole genome shotgun (WGS) entry which is preliminary data.</text>
</comment>
<dbReference type="CDD" id="cd01948">
    <property type="entry name" value="EAL"/>
    <property type="match status" value="1"/>
</dbReference>
<evidence type="ECO:0000313" key="5">
    <source>
        <dbReference type="Proteomes" id="UP001156870"/>
    </source>
</evidence>
<dbReference type="GO" id="GO:0000160">
    <property type="term" value="P:phosphorelay signal transduction system"/>
    <property type="evidence" value="ECO:0007669"/>
    <property type="project" value="InterPro"/>
</dbReference>
<dbReference type="SMART" id="SM00448">
    <property type="entry name" value="REC"/>
    <property type="match status" value="1"/>
</dbReference>
<dbReference type="SUPFAM" id="SSF52172">
    <property type="entry name" value="CheY-like"/>
    <property type="match status" value="1"/>
</dbReference>
<dbReference type="GO" id="GO:0071111">
    <property type="term" value="F:cyclic-guanylate-specific phosphodiesterase activity"/>
    <property type="evidence" value="ECO:0007669"/>
    <property type="project" value="InterPro"/>
</dbReference>
<evidence type="ECO:0000259" key="2">
    <source>
        <dbReference type="PROSITE" id="PS50110"/>
    </source>
</evidence>
<feature type="domain" description="Response regulatory" evidence="2">
    <location>
        <begin position="1"/>
        <end position="113"/>
    </location>
</feature>
<sequence>MLKTLHKLLLNLGISDVVCIDNARDALKHIASRRQRTDIVISDLNMPEMDGIELIRHLNSLGTNLSLILVSGEDPRLLDTVQHLSNQDTLKVLSTLSKPVKKDRLIDAIEAYEPPEDLTPVGPAAMVFADELQKAITAGEISVHYQPQVRVSDRRIFGVEALARWKHPTKGNIPPSIFIGIAEKYAMIDLLTDCVFDQALSQVIEWRNLGYDLHLSVNFSATLLDQLDLPERIHTRLEEMGFPRSRFTVEVTESTVANDARTALEILSRLRLKNIGLSIDDFGTGFSSMEQLQNIPFTELKIDRSFVHNSHCNSASQAILESSINLAKGLSIRSVAEGVEIDEDWNLLDKLGCDLVQGFHIAKPLPPETFLQWVKDYAHKNMLPL</sequence>
<dbReference type="EMBL" id="BSPD01000021">
    <property type="protein sequence ID" value="GLS25068.1"/>
    <property type="molecule type" value="Genomic_DNA"/>
</dbReference>
<keyword evidence="1" id="KW-0597">Phosphoprotein</keyword>
<evidence type="ECO:0000256" key="1">
    <source>
        <dbReference type="PROSITE-ProRule" id="PRU00169"/>
    </source>
</evidence>